<dbReference type="AlphaFoldDB" id="A0A6P1TPH8"/>
<dbReference type="Gene3D" id="3.40.50.2000">
    <property type="entry name" value="Glycogen Phosphorylase B"/>
    <property type="match status" value="2"/>
</dbReference>
<keyword evidence="6" id="KW-1185">Reference proteome</keyword>
<sequence length="394" mass="44916">MANILFINANLYGHINPTLPLVKELADRGNQVDYFCSQQFKEKVMETGAAFLNYSAELDDFLKSYRPTDRHPFYMLMEYVLLYAEVMLPGVLKLIEKNRYDMIIGDSLFGGPCFLKQILKIPVVGSHSSFAMSGAPVPPSMLEPGYHPQLDHCYEILDRICSKYAIPTPGLTDIFISKAQWNVVYTIPEFNGVTVLDSSEYLFTGSVIQKNSEPEFGGLADTNDRPVIYISLGSINTDFIEFYKMCIKTFENSDYYVVMSIGKKCDKEQLGIIPPNFYVDNFLPQLAVLKQTDVFITHAGFNSVNEALYYGIPLYALPMVNDQYMVAKRIKDMELGIVGSFNEINSQNLRDGVEKLLSDKQIRENCQKISLKFREYKRLSYVAETLEKISMRQQ</sequence>
<organism evidence="5 6">
    <name type="scientific">Anaerocolumna sedimenticola</name>
    <dbReference type="NCBI Taxonomy" id="2696063"/>
    <lineage>
        <taxon>Bacteria</taxon>
        <taxon>Bacillati</taxon>
        <taxon>Bacillota</taxon>
        <taxon>Clostridia</taxon>
        <taxon>Lachnospirales</taxon>
        <taxon>Lachnospiraceae</taxon>
        <taxon>Anaerocolumna</taxon>
    </lineage>
</organism>
<dbReference type="CDD" id="cd03784">
    <property type="entry name" value="GT1_Gtf-like"/>
    <property type="match status" value="1"/>
</dbReference>
<gene>
    <name evidence="5" type="ORF">Ana3638_12740</name>
</gene>
<dbReference type="InterPro" id="IPR006326">
    <property type="entry name" value="UDPGT_MGT-like"/>
</dbReference>
<dbReference type="KEGG" id="anr:Ana3638_12740"/>
<proteinExistence type="inferred from homology"/>
<accession>A0A6P1TPH8</accession>
<evidence type="ECO:0000256" key="4">
    <source>
        <dbReference type="RuleBase" id="RU003718"/>
    </source>
</evidence>
<dbReference type="EMBL" id="CP048000">
    <property type="protein sequence ID" value="QHQ61535.1"/>
    <property type="molecule type" value="Genomic_DNA"/>
</dbReference>
<dbReference type="Proteomes" id="UP000464314">
    <property type="component" value="Chromosome"/>
</dbReference>
<dbReference type="Pfam" id="PF00201">
    <property type="entry name" value="UDPGT"/>
    <property type="match status" value="1"/>
</dbReference>
<dbReference type="SUPFAM" id="SSF53756">
    <property type="entry name" value="UDP-Glycosyltransferase/glycogen phosphorylase"/>
    <property type="match status" value="1"/>
</dbReference>
<keyword evidence="3 4" id="KW-0808">Transferase</keyword>
<reference evidence="5 6" key="1">
    <citation type="submission" date="2020-01" db="EMBL/GenBank/DDBJ databases">
        <title>Genome analysis of Anaerocolumna sp. CBA3638.</title>
        <authorList>
            <person name="Kim J."/>
            <person name="Roh S.W."/>
        </authorList>
    </citation>
    <scope>NUCLEOTIDE SEQUENCE [LARGE SCALE GENOMIC DNA]</scope>
    <source>
        <strain evidence="5 6">CBA3638</strain>
    </source>
</reference>
<evidence type="ECO:0000256" key="2">
    <source>
        <dbReference type="ARBA" id="ARBA00022676"/>
    </source>
</evidence>
<protein>
    <submittedName>
        <fullName evidence="5">Uncharacterized protein</fullName>
    </submittedName>
</protein>
<dbReference type="PANTHER" id="PTHR48043">
    <property type="entry name" value="EG:EG0003.4 PROTEIN-RELATED"/>
    <property type="match status" value="1"/>
</dbReference>
<dbReference type="PANTHER" id="PTHR48043:SF145">
    <property type="entry name" value="FI06409P-RELATED"/>
    <property type="match status" value="1"/>
</dbReference>
<keyword evidence="2 4" id="KW-0328">Glycosyltransferase</keyword>
<dbReference type="GO" id="GO:0008194">
    <property type="term" value="F:UDP-glycosyltransferase activity"/>
    <property type="evidence" value="ECO:0007669"/>
    <property type="project" value="InterPro"/>
</dbReference>
<dbReference type="GO" id="GO:0016758">
    <property type="term" value="F:hexosyltransferase activity"/>
    <property type="evidence" value="ECO:0007669"/>
    <property type="project" value="InterPro"/>
</dbReference>
<dbReference type="PROSITE" id="PS00375">
    <property type="entry name" value="UDPGT"/>
    <property type="match status" value="1"/>
</dbReference>
<dbReference type="InterPro" id="IPR035595">
    <property type="entry name" value="UDP_glycos_trans_CS"/>
</dbReference>
<evidence type="ECO:0000256" key="1">
    <source>
        <dbReference type="ARBA" id="ARBA00009995"/>
    </source>
</evidence>
<name>A0A6P1TPH8_9FIRM</name>
<evidence type="ECO:0000313" key="5">
    <source>
        <dbReference type="EMBL" id="QHQ61535.1"/>
    </source>
</evidence>
<dbReference type="InterPro" id="IPR002213">
    <property type="entry name" value="UDP_glucos_trans"/>
</dbReference>
<evidence type="ECO:0000313" key="6">
    <source>
        <dbReference type="Proteomes" id="UP000464314"/>
    </source>
</evidence>
<dbReference type="NCBIfam" id="TIGR01426">
    <property type="entry name" value="MGT"/>
    <property type="match status" value="1"/>
</dbReference>
<dbReference type="FunFam" id="3.40.50.2000:FF:000072">
    <property type="entry name" value="Glycosyl transferase"/>
    <property type="match status" value="1"/>
</dbReference>
<dbReference type="InterPro" id="IPR050271">
    <property type="entry name" value="UDP-glycosyltransferase"/>
</dbReference>
<comment type="similarity">
    <text evidence="1 4">Belongs to the UDP-glycosyltransferase family.</text>
</comment>
<evidence type="ECO:0000256" key="3">
    <source>
        <dbReference type="ARBA" id="ARBA00022679"/>
    </source>
</evidence>
<dbReference type="RefSeq" id="WP_161838360.1">
    <property type="nucleotide sequence ID" value="NZ_CP048000.1"/>
</dbReference>